<evidence type="ECO:0000256" key="1">
    <source>
        <dbReference type="SAM" id="MobiDB-lite"/>
    </source>
</evidence>
<reference evidence="2" key="2">
    <citation type="submission" date="2020-11" db="EMBL/GenBank/DDBJ databases">
        <authorList>
            <person name="McCartney M.A."/>
            <person name="Auch B."/>
            <person name="Kono T."/>
            <person name="Mallez S."/>
            <person name="Becker A."/>
            <person name="Gohl D.M."/>
            <person name="Silverstein K.A.T."/>
            <person name="Koren S."/>
            <person name="Bechman K.B."/>
            <person name="Herman A."/>
            <person name="Abrahante J.E."/>
            <person name="Garbe J."/>
        </authorList>
    </citation>
    <scope>NUCLEOTIDE SEQUENCE</scope>
    <source>
        <strain evidence="2">Duluth1</strain>
        <tissue evidence="2">Whole animal</tissue>
    </source>
</reference>
<organism evidence="2 3">
    <name type="scientific">Dreissena polymorpha</name>
    <name type="common">Zebra mussel</name>
    <name type="synonym">Mytilus polymorpha</name>
    <dbReference type="NCBI Taxonomy" id="45954"/>
    <lineage>
        <taxon>Eukaryota</taxon>
        <taxon>Metazoa</taxon>
        <taxon>Spiralia</taxon>
        <taxon>Lophotrochozoa</taxon>
        <taxon>Mollusca</taxon>
        <taxon>Bivalvia</taxon>
        <taxon>Autobranchia</taxon>
        <taxon>Heteroconchia</taxon>
        <taxon>Euheterodonta</taxon>
        <taxon>Imparidentia</taxon>
        <taxon>Neoheterodontei</taxon>
        <taxon>Myida</taxon>
        <taxon>Dreissenoidea</taxon>
        <taxon>Dreissenidae</taxon>
        <taxon>Dreissena</taxon>
    </lineage>
</organism>
<evidence type="ECO:0000313" key="3">
    <source>
        <dbReference type="Proteomes" id="UP000828390"/>
    </source>
</evidence>
<evidence type="ECO:0000313" key="2">
    <source>
        <dbReference type="EMBL" id="KAH3891655.1"/>
    </source>
</evidence>
<protein>
    <submittedName>
        <fullName evidence="2">Uncharacterized protein</fullName>
    </submittedName>
</protein>
<gene>
    <name evidence="2" type="ORF">DPMN_015760</name>
</gene>
<feature type="region of interest" description="Disordered" evidence="1">
    <location>
        <begin position="21"/>
        <end position="48"/>
    </location>
</feature>
<proteinExistence type="predicted"/>
<reference evidence="2" key="1">
    <citation type="journal article" date="2019" name="bioRxiv">
        <title>The Genome of the Zebra Mussel, Dreissena polymorpha: A Resource for Invasive Species Research.</title>
        <authorList>
            <person name="McCartney M.A."/>
            <person name="Auch B."/>
            <person name="Kono T."/>
            <person name="Mallez S."/>
            <person name="Zhang Y."/>
            <person name="Obille A."/>
            <person name="Becker A."/>
            <person name="Abrahante J.E."/>
            <person name="Garbe J."/>
            <person name="Badalamenti J.P."/>
            <person name="Herman A."/>
            <person name="Mangelson H."/>
            <person name="Liachko I."/>
            <person name="Sullivan S."/>
            <person name="Sone E.D."/>
            <person name="Koren S."/>
            <person name="Silverstein K.A.T."/>
            <person name="Beckman K.B."/>
            <person name="Gohl D.M."/>
        </authorList>
    </citation>
    <scope>NUCLEOTIDE SEQUENCE</scope>
    <source>
        <strain evidence="2">Duluth1</strain>
        <tissue evidence="2">Whole animal</tissue>
    </source>
</reference>
<keyword evidence="3" id="KW-1185">Reference proteome</keyword>
<dbReference type="AlphaFoldDB" id="A0A9D4NC22"/>
<comment type="caution">
    <text evidence="2">The sequence shown here is derived from an EMBL/GenBank/DDBJ whole genome shotgun (WGS) entry which is preliminary data.</text>
</comment>
<sequence length="74" mass="8583">MYAIHNILHFLSQELESLLSDHSGRTPANSEEIHEKTSEDRDEQSDFPLQEECEVVIWCRAWSYLSSVDQDSAE</sequence>
<name>A0A9D4NC22_DREPO</name>
<dbReference type="Proteomes" id="UP000828390">
    <property type="component" value="Unassembled WGS sequence"/>
</dbReference>
<dbReference type="EMBL" id="JAIWYP010000001">
    <property type="protein sequence ID" value="KAH3891655.1"/>
    <property type="molecule type" value="Genomic_DNA"/>
</dbReference>
<accession>A0A9D4NC22</accession>